<evidence type="ECO:0000256" key="7">
    <source>
        <dbReference type="PROSITE-ProRule" id="PRU00221"/>
    </source>
</evidence>
<sequence>MLRYSLKRAGKAKSKKRVSNFSKRQKEVSDNKLVLGDDNESEDQEEKELEKNVLGGENDLLDHLNIIDQEFRPKLSYDSVDERLTEDDQREKSHKTVYEEKQPAWNDEDDNIILMNRKSTIQEKVNKGIVTSKSQKYSEHLKEKYMKITSQPKWAQTKKKDKKSGSDDESDEDILQRTGNFLVKSQVLPSKTIQVQKCCNLNDEARSQTVVKSVEFHPKAQVAVVADFSGTATIFQVDGKYNSKIQSVHFDNFPIHEAHFSTDGEQLITSSREFGHFFSYDMMNGKVVRIPCDKGMDHMSIKKFEMSPDGKYIVIHGRCGNIHLMTARTKEWVSTMKMNGEVYAVSFNRDGSKMYTHGDLGQVYVWDMNSRLCVHRFYDEGCVKGSSLTVSPNQQYLAAGSDTGVVNIYETSNLENCQNPKPTKTLFNLTTQVTNLKFNCTSELLAMSSFMKNNAVKLVHFPTMTVFSNFPLFHHNFNRVNSLDISLNSGYMCFGNNTGTAFLFRLKHYSNY</sequence>
<feature type="compositionally biased region" description="Acidic residues" evidence="8">
    <location>
        <begin position="37"/>
        <end position="47"/>
    </location>
</feature>
<dbReference type="InterPro" id="IPR015943">
    <property type="entry name" value="WD40/YVTN_repeat-like_dom_sf"/>
</dbReference>
<dbReference type="PANTHER" id="PTHR18359:SF0">
    <property type="entry name" value="U3 SMALL NUCLEOLAR RNA-ASSOCIATED PROTEIN 18 HOMOLOG"/>
    <property type="match status" value="1"/>
</dbReference>
<dbReference type="PANTHER" id="PTHR18359">
    <property type="entry name" value="WD-REPEAT PROTEIN-RELATED"/>
    <property type="match status" value="1"/>
</dbReference>
<reference evidence="10 11" key="1">
    <citation type="submission" date="2025-05" db="UniProtKB">
        <authorList>
            <consortium name="RefSeq"/>
        </authorList>
    </citation>
    <scope>IDENTIFICATION</scope>
    <source>
        <tissue evidence="10 11">Muscle</tissue>
    </source>
</reference>
<dbReference type="Proteomes" id="UP000694941">
    <property type="component" value="Unplaced"/>
</dbReference>
<evidence type="ECO:0000256" key="3">
    <source>
        <dbReference type="ARBA" id="ARBA00022574"/>
    </source>
</evidence>
<keyword evidence="2" id="KW-0698">rRNA processing</keyword>
<evidence type="ECO:0000256" key="2">
    <source>
        <dbReference type="ARBA" id="ARBA00022552"/>
    </source>
</evidence>
<evidence type="ECO:0000256" key="1">
    <source>
        <dbReference type="ARBA" id="ARBA00004604"/>
    </source>
</evidence>
<dbReference type="RefSeq" id="XP_013774255.1">
    <property type="nucleotide sequence ID" value="XM_013918801.2"/>
</dbReference>
<name>A0ABM1B3T7_LIMPO</name>
<protein>
    <submittedName>
        <fullName evidence="10 11">U3 small nucleolar RNA-associated protein 18 homolog</fullName>
    </submittedName>
</protein>
<dbReference type="InterPro" id="IPR036322">
    <property type="entry name" value="WD40_repeat_dom_sf"/>
</dbReference>
<feature type="region of interest" description="Disordered" evidence="8">
    <location>
        <begin position="1"/>
        <end position="54"/>
    </location>
</feature>
<comment type="similarity">
    <text evidence="6">Belongs to the WD repeat UTP18 family.</text>
</comment>
<evidence type="ECO:0000313" key="9">
    <source>
        <dbReference type="Proteomes" id="UP000694941"/>
    </source>
</evidence>
<accession>A0ABM1B3T7</accession>
<keyword evidence="4" id="KW-0677">Repeat</keyword>
<dbReference type="InterPro" id="IPR045161">
    <property type="entry name" value="Utp18"/>
</dbReference>
<dbReference type="RefSeq" id="XP_013774256.1">
    <property type="nucleotide sequence ID" value="XM_013918802.2"/>
</dbReference>
<evidence type="ECO:0000313" key="11">
    <source>
        <dbReference type="RefSeq" id="XP_013774256.1"/>
    </source>
</evidence>
<feature type="compositionally biased region" description="Basic residues" evidence="8">
    <location>
        <begin position="1"/>
        <end position="18"/>
    </location>
</feature>
<dbReference type="Pfam" id="PF00400">
    <property type="entry name" value="WD40"/>
    <property type="match status" value="1"/>
</dbReference>
<evidence type="ECO:0000256" key="5">
    <source>
        <dbReference type="ARBA" id="ARBA00023242"/>
    </source>
</evidence>
<proteinExistence type="inferred from homology"/>
<feature type="repeat" description="WD" evidence="7">
    <location>
        <begin position="335"/>
        <end position="376"/>
    </location>
</feature>
<keyword evidence="9" id="KW-1185">Reference proteome</keyword>
<dbReference type="Gene3D" id="2.130.10.10">
    <property type="entry name" value="YVTN repeat-like/Quinoprotein amine dehydrogenase"/>
    <property type="match status" value="1"/>
</dbReference>
<dbReference type="PROSITE" id="PS50082">
    <property type="entry name" value="WD_REPEATS_2"/>
    <property type="match status" value="1"/>
</dbReference>
<evidence type="ECO:0000256" key="8">
    <source>
        <dbReference type="SAM" id="MobiDB-lite"/>
    </source>
</evidence>
<comment type="subcellular location">
    <subcellularLocation>
        <location evidence="1">Nucleus</location>
        <location evidence="1">Nucleolus</location>
    </subcellularLocation>
</comment>
<keyword evidence="5" id="KW-0539">Nucleus</keyword>
<dbReference type="SUPFAM" id="SSF50978">
    <property type="entry name" value="WD40 repeat-like"/>
    <property type="match status" value="1"/>
</dbReference>
<keyword evidence="3 7" id="KW-0853">WD repeat</keyword>
<evidence type="ECO:0000256" key="4">
    <source>
        <dbReference type="ARBA" id="ARBA00022737"/>
    </source>
</evidence>
<evidence type="ECO:0000313" key="10">
    <source>
        <dbReference type="RefSeq" id="XP_013774255.1"/>
    </source>
</evidence>
<dbReference type="GeneID" id="106459202"/>
<gene>
    <name evidence="10 11" type="primary">LOC106459202</name>
</gene>
<evidence type="ECO:0000256" key="6">
    <source>
        <dbReference type="ARBA" id="ARBA00025767"/>
    </source>
</evidence>
<feature type="region of interest" description="Disordered" evidence="8">
    <location>
        <begin position="148"/>
        <end position="173"/>
    </location>
</feature>
<dbReference type="SMART" id="SM00320">
    <property type="entry name" value="WD40"/>
    <property type="match status" value="4"/>
</dbReference>
<dbReference type="InterPro" id="IPR001680">
    <property type="entry name" value="WD40_rpt"/>
</dbReference>
<organism evidence="9 10">
    <name type="scientific">Limulus polyphemus</name>
    <name type="common">Atlantic horseshoe crab</name>
    <dbReference type="NCBI Taxonomy" id="6850"/>
    <lineage>
        <taxon>Eukaryota</taxon>
        <taxon>Metazoa</taxon>
        <taxon>Ecdysozoa</taxon>
        <taxon>Arthropoda</taxon>
        <taxon>Chelicerata</taxon>
        <taxon>Merostomata</taxon>
        <taxon>Xiphosura</taxon>
        <taxon>Limulidae</taxon>
        <taxon>Limulus</taxon>
    </lineage>
</organism>